<sequence length="390" mass="42676">MSDPTFSDDTQLIAGLIQVATALEGEQSRDASALGKRKRDESFIEQGHALNGDGFDAPAESNTQLQSAAAVLFREPSSTNKKHSRPPLGKVFSSLELAPENFLRLQSAAKAFMLDEAHPERRDVVGHKKNSGGTDLAKLNLWNCVDEFLSVHGYGEKYFAPGAGSNIPNAPPRTLFWPQDSQFIIKLMMPLMRKMVTNERQRIYAAASRKQGSAKETSDGRSPTVIEEPVMSDRHNVPETSYPEHEIGDQPLMPAQHQDTESSHPVPAQQEIITSAAPVSSPTTTFKQSVDLYVNVVSNAAGTLRRLTPRFSLTPEAAPNLAALLSEVDKRYSLSSRNGSTAGVENRPGIKVWLPDGLVTVRDDGEWMVALLSAGFVDWMDAEIRVLVEV</sequence>
<evidence type="ECO:0000256" key="1">
    <source>
        <dbReference type="SAM" id="MobiDB-lite"/>
    </source>
</evidence>
<feature type="compositionally biased region" description="Basic and acidic residues" evidence="1">
    <location>
        <begin position="231"/>
        <end position="248"/>
    </location>
</feature>
<dbReference type="Proteomes" id="UP000054266">
    <property type="component" value="Unassembled WGS sequence"/>
</dbReference>
<reference evidence="2 3" key="1">
    <citation type="submission" date="2015-01" db="EMBL/GenBank/DDBJ databases">
        <title>The Genome Sequence of Capronia semiimmersa CBS27337.</title>
        <authorList>
            <consortium name="The Broad Institute Genomics Platform"/>
            <person name="Cuomo C."/>
            <person name="de Hoog S."/>
            <person name="Gorbushina A."/>
            <person name="Stielow B."/>
            <person name="Teixiera M."/>
            <person name="Abouelleil A."/>
            <person name="Chapman S.B."/>
            <person name="Priest M."/>
            <person name="Young S.K."/>
            <person name="Wortman J."/>
            <person name="Nusbaum C."/>
            <person name="Birren B."/>
        </authorList>
    </citation>
    <scope>NUCLEOTIDE SEQUENCE [LARGE SCALE GENOMIC DNA]</scope>
    <source>
        <strain evidence="2 3">CBS 27337</strain>
    </source>
</reference>
<dbReference type="HOGENOM" id="CLU_026795_1_0_1"/>
<dbReference type="AlphaFoldDB" id="A0A0D2FFR0"/>
<organism evidence="2 3">
    <name type="scientific">Phialophora macrospora</name>
    <dbReference type="NCBI Taxonomy" id="1851006"/>
    <lineage>
        <taxon>Eukaryota</taxon>
        <taxon>Fungi</taxon>
        <taxon>Dikarya</taxon>
        <taxon>Ascomycota</taxon>
        <taxon>Pezizomycotina</taxon>
        <taxon>Eurotiomycetes</taxon>
        <taxon>Chaetothyriomycetidae</taxon>
        <taxon>Chaetothyriales</taxon>
        <taxon>Herpotrichiellaceae</taxon>
        <taxon>Phialophora</taxon>
    </lineage>
</organism>
<feature type="region of interest" description="Disordered" evidence="1">
    <location>
        <begin position="206"/>
        <end position="262"/>
    </location>
</feature>
<protein>
    <submittedName>
        <fullName evidence="2">Uncharacterized protein</fullName>
    </submittedName>
</protein>
<gene>
    <name evidence="2" type="ORF">PV04_07882</name>
</gene>
<evidence type="ECO:0000313" key="2">
    <source>
        <dbReference type="EMBL" id="KIW65640.1"/>
    </source>
</evidence>
<evidence type="ECO:0000313" key="3">
    <source>
        <dbReference type="Proteomes" id="UP000054266"/>
    </source>
</evidence>
<name>A0A0D2FFR0_9EURO</name>
<dbReference type="STRING" id="5601.A0A0D2FFR0"/>
<accession>A0A0D2FFR0</accession>
<keyword evidence="3" id="KW-1185">Reference proteome</keyword>
<proteinExistence type="predicted"/>
<dbReference type="EMBL" id="KN846960">
    <property type="protein sequence ID" value="KIW65640.1"/>
    <property type="molecule type" value="Genomic_DNA"/>
</dbReference>